<sequence length="727" mass="82276">MIYRVIQVNLIRIRRVINEAHAAFDTARENLELARAREVAAWDTDVMIAQRRLKTATDFAAFTTAEMDVSPSPAGAEALTTAQGRLEPAQTTYHNTVESVINHRRNEMERLLTARVQLEDAYLNCVNGTYRTIQGAYDRTTYAIDRDFEAPEELAIMTSTHELVGLAEIINTHTRQFRDMVENLCAQSLRSERTSSEARQSIIQKEAFTTRLPTISAGKLVVEGNFGLALTLRNLAARNFRVSYKLMPREHSAPLMQDSNLSNVTWFETFRDLFEWHCGLGTLETPRITENHPAISSKESEAGIRQDLLAIVQAEVPDPELPAGLDRIGAASHLSASRRARERLARLHNYVDLVSAEILIFMLVREISKFEELDAARRLVLGIDSAVYDYYTVVGHSLWESVTIERAKREFQLDNFVYQDAYWFKRLQVLLGHEFAQNISTQSPSSRLVQECGAKDIADLVEMLILEIERFLKIYIYQEELADYLKRTIMNSSRFGRRRLVANARAHASKRPKGPIGPRDRRSPMQRFERDTAFRSGHSSDMNILEDARAKLADWRLPEWLSYLILTGQKIDYTGTTIGRLLTPPPVFLLPDMTMPHAPWMRAIVSLLNSDPDIELDSWDGLRKWWRNGIYIQGIGLADEHVEQAVLPDLANIMQDGRAPNPVPQRVIQNRRIHNATHRAFVNTSHLADRGFNMPDVVPPTVPADVPAEVPAEVPADVPADAAPVGG</sequence>
<evidence type="ECO:0000313" key="3">
    <source>
        <dbReference type="Proteomes" id="UP000277580"/>
    </source>
</evidence>
<evidence type="ECO:0000313" key="2">
    <source>
        <dbReference type="EMBL" id="RPB11016.1"/>
    </source>
</evidence>
<accession>A0A3N4KKC3</accession>
<protein>
    <submittedName>
        <fullName evidence="2">Uncharacterized protein</fullName>
    </submittedName>
</protein>
<dbReference type="InParanoid" id="A0A3N4KKC3"/>
<dbReference type="EMBL" id="ML119138">
    <property type="protein sequence ID" value="RPB11016.1"/>
    <property type="molecule type" value="Genomic_DNA"/>
</dbReference>
<reference evidence="2 3" key="1">
    <citation type="journal article" date="2018" name="Nat. Ecol. Evol.">
        <title>Pezizomycetes genomes reveal the molecular basis of ectomycorrhizal truffle lifestyle.</title>
        <authorList>
            <person name="Murat C."/>
            <person name="Payen T."/>
            <person name="Noel B."/>
            <person name="Kuo A."/>
            <person name="Morin E."/>
            <person name="Chen J."/>
            <person name="Kohler A."/>
            <person name="Krizsan K."/>
            <person name="Balestrini R."/>
            <person name="Da Silva C."/>
            <person name="Montanini B."/>
            <person name="Hainaut M."/>
            <person name="Levati E."/>
            <person name="Barry K.W."/>
            <person name="Belfiori B."/>
            <person name="Cichocki N."/>
            <person name="Clum A."/>
            <person name="Dockter R.B."/>
            <person name="Fauchery L."/>
            <person name="Guy J."/>
            <person name="Iotti M."/>
            <person name="Le Tacon F."/>
            <person name="Lindquist E.A."/>
            <person name="Lipzen A."/>
            <person name="Malagnac F."/>
            <person name="Mello A."/>
            <person name="Molinier V."/>
            <person name="Miyauchi S."/>
            <person name="Poulain J."/>
            <person name="Riccioni C."/>
            <person name="Rubini A."/>
            <person name="Sitrit Y."/>
            <person name="Splivallo R."/>
            <person name="Traeger S."/>
            <person name="Wang M."/>
            <person name="Zifcakova L."/>
            <person name="Wipf D."/>
            <person name="Zambonelli A."/>
            <person name="Paolocci F."/>
            <person name="Nowrousian M."/>
            <person name="Ottonello S."/>
            <person name="Baldrian P."/>
            <person name="Spatafora J.W."/>
            <person name="Henrissat B."/>
            <person name="Nagy L.G."/>
            <person name="Aury J.M."/>
            <person name="Wincker P."/>
            <person name="Grigoriev I.V."/>
            <person name="Bonfante P."/>
            <person name="Martin F.M."/>
        </authorList>
    </citation>
    <scope>NUCLEOTIDE SEQUENCE [LARGE SCALE GENOMIC DNA]</scope>
    <source>
        <strain evidence="2 3">CCBAS932</strain>
    </source>
</reference>
<keyword evidence="3" id="KW-1185">Reference proteome</keyword>
<dbReference type="STRING" id="1392247.A0A3N4KKC3"/>
<feature type="region of interest" description="Disordered" evidence="1">
    <location>
        <begin position="507"/>
        <end position="532"/>
    </location>
</feature>
<name>A0A3N4KKC3_9PEZI</name>
<dbReference type="Proteomes" id="UP000277580">
    <property type="component" value="Unassembled WGS sequence"/>
</dbReference>
<feature type="compositionally biased region" description="Basic and acidic residues" evidence="1">
    <location>
        <begin position="518"/>
        <end position="532"/>
    </location>
</feature>
<proteinExistence type="predicted"/>
<dbReference type="AlphaFoldDB" id="A0A3N4KKC3"/>
<evidence type="ECO:0000256" key="1">
    <source>
        <dbReference type="SAM" id="MobiDB-lite"/>
    </source>
</evidence>
<gene>
    <name evidence="2" type="ORF">P167DRAFT_232247</name>
</gene>
<organism evidence="2 3">
    <name type="scientific">Morchella conica CCBAS932</name>
    <dbReference type="NCBI Taxonomy" id="1392247"/>
    <lineage>
        <taxon>Eukaryota</taxon>
        <taxon>Fungi</taxon>
        <taxon>Dikarya</taxon>
        <taxon>Ascomycota</taxon>
        <taxon>Pezizomycotina</taxon>
        <taxon>Pezizomycetes</taxon>
        <taxon>Pezizales</taxon>
        <taxon>Morchellaceae</taxon>
        <taxon>Morchella</taxon>
    </lineage>
</organism>